<accession>A0A829D8X0</accession>
<sequence>MLNDIYCYKRIKIEAKINEQFCKDVEILENWSSRNSRFF</sequence>
<dbReference type="AlphaFoldDB" id="A0A829D8X0"/>
<evidence type="ECO:0000313" key="1">
    <source>
        <dbReference type="EMBL" id="EMY05570.1"/>
    </source>
</evidence>
<reference evidence="1 2" key="1">
    <citation type="submission" date="2013-02" db="EMBL/GenBank/DDBJ databases">
        <authorList>
            <person name="Harkins D.M."/>
            <person name="Durkin A.S."/>
            <person name="Brinkac L.M."/>
            <person name="Haft D.H."/>
            <person name="Selengut J.D."/>
            <person name="Sanka R."/>
            <person name="DePew J."/>
            <person name="Purushe J."/>
            <person name="Whelen A.C."/>
            <person name="Vinetz J.M."/>
            <person name="Sutton G.G."/>
            <person name="Nierman W.C."/>
            <person name="Fouts D.E."/>
        </authorList>
    </citation>
    <scope>NUCLEOTIDE SEQUENCE [LARGE SCALE GENOMIC DNA]</scope>
    <source>
        <strain evidence="1 2">2002000626</strain>
    </source>
</reference>
<name>A0A829D8X0_LEPIR</name>
<proteinExistence type="predicted"/>
<protein>
    <submittedName>
        <fullName evidence="1">Uncharacterized protein</fullName>
    </submittedName>
</protein>
<dbReference type="Proteomes" id="UP000012329">
    <property type="component" value="Unassembled WGS sequence"/>
</dbReference>
<organism evidence="1 2">
    <name type="scientific">Leptospira interrogans str. 2002000626</name>
    <dbReference type="NCBI Taxonomy" id="996803"/>
    <lineage>
        <taxon>Bacteria</taxon>
        <taxon>Pseudomonadati</taxon>
        <taxon>Spirochaetota</taxon>
        <taxon>Spirochaetia</taxon>
        <taxon>Leptospirales</taxon>
        <taxon>Leptospiraceae</taxon>
        <taxon>Leptospira</taxon>
    </lineage>
</organism>
<gene>
    <name evidence="1" type="ORF">LEP1GSC029_0945</name>
</gene>
<evidence type="ECO:0000313" key="2">
    <source>
        <dbReference type="Proteomes" id="UP000012329"/>
    </source>
</evidence>
<comment type="caution">
    <text evidence="1">The sequence shown here is derived from an EMBL/GenBank/DDBJ whole genome shotgun (WGS) entry which is preliminary data.</text>
</comment>
<dbReference type="EMBL" id="AFJL02000083">
    <property type="protein sequence ID" value="EMY05570.1"/>
    <property type="molecule type" value="Genomic_DNA"/>
</dbReference>